<name>A0ABQ4C463_9ACTN</name>
<accession>A0ABQ4C463</accession>
<protein>
    <recommendedName>
        <fullName evidence="4">Tat pathway signal sequence domain protein</fullName>
    </recommendedName>
</protein>
<keyword evidence="1" id="KW-1133">Transmembrane helix</keyword>
<dbReference type="EMBL" id="BONC01000024">
    <property type="protein sequence ID" value="GIF57559.1"/>
    <property type="molecule type" value="Genomic_DNA"/>
</dbReference>
<reference evidence="2 3" key="1">
    <citation type="submission" date="2021-01" db="EMBL/GenBank/DDBJ databases">
        <title>Whole genome shotgun sequence of Asanoa iriomotensis NBRC 100142.</title>
        <authorList>
            <person name="Komaki H."/>
            <person name="Tamura T."/>
        </authorList>
    </citation>
    <scope>NUCLEOTIDE SEQUENCE [LARGE SCALE GENOMIC DNA]</scope>
    <source>
        <strain evidence="2 3">NBRC 100142</strain>
    </source>
</reference>
<feature type="transmembrane region" description="Helical" evidence="1">
    <location>
        <begin position="29"/>
        <end position="48"/>
    </location>
</feature>
<evidence type="ECO:0000256" key="1">
    <source>
        <dbReference type="SAM" id="Phobius"/>
    </source>
</evidence>
<evidence type="ECO:0000313" key="2">
    <source>
        <dbReference type="EMBL" id="GIF57559.1"/>
    </source>
</evidence>
<comment type="caution">
    <text evidence="2">The sequence shown here is derived from an EMBL/GenBank/DDBJ whole genome shotgun (WGS) entry which is preliminary data.</text>
</comment>
<keyword evidence="1" id="KW-0812">Transmembrane</keyword>
<organism evidence="2 3">
    <name type="scientific">Asanoa iriomotensis</name>
    <dbReference type="NCBI Taxonomy" id="234613"/>
    <lineage>
        <taxon>Bacteria</taxon>
        <taxon>Bacillati</taxon>
        <taxon>Actinomycetota</taxon>
        <taxon>Actinomycetes</taxon>
        <taxon>Micromonosporales</taxon>
        <taxon>Micromonosporaceae</taxon>
        <taxon>Asanoa</taxon>
    </lineage>
</organism>
<proteinExistence type="predicted"/>
<gene>
    <name evidence="2" type="ORF">Air01nite_36540</name>
</gene>
<sequence length="198" mass="20086">MVMIDLSGDPPSAVAPPGSAFTRMSRRQLLLAGLCGLAGGAAGAYAVMSLTHSDDPDTAAHSVTTVDPAGDPEQFVDLATLGPAVTVAIRASGRCAVTVGATIAYGSADVDVLSQAGAMSFEASGANELPPSLERAARSSLSLGGVGVPFTVTQPVASTTILDDLRPGRTTFTAKYRVEGGSPVPVFFSYRSIMVTPL</sequence>
<evidence type="ECO:0008006" key="4">
    <source>
        <dbReference type="Google" id="ProtNLM"/>
    </source>
</evidence>
<dbReference type="Proteomes" id="UP000624325">
    <property type="component" value="Unassembled WGS sequence"/>
</dbReference>
<keyword evidence="3" id="KW-1185">Reference proteome</keyword>
<evidence type="ECO:0000313" key="3">
    <source>
        <dbReference type="Proteomes" id="UP000624325"/>
    </source>
</evidence>
<keyword evidence="1" id="KW-0472">Membrane</keyword>